<gene>
    <name evidence="7" type="ORF">H9Q76_02155</name>
</gene>
<dbReference type="InterPro" id="IPR050953">
    <property type="entry name" value="N4_N6_ade-DNA_methylase"/>
</dbReference>
<dbReference type="REBASE" id="442640">
    <property type="entry name" value="LbaNSJ4ORF2145P"/>
</dbReference>
<dbReference type="Pfam" id="PF22008">
    <property type="entry name" value="BpuSI_TRD"/>
    <property type="match status" value="1"/>
</dbReference>
<dbReference type="AlphaFoldDB" id="A0A7G9FNJ7"/>
<dbReference type="PANTHER" id="PTHR33841:SF5">
    <property type="entry name" value="DNA METHYLASE (MODIFICATION METHYLASE) (METHYLTRANSFERASE)-RELATED"/>
    <property type="match status" value="1"/>
</dbReference>
<feature type="domain" description="DNA methylase adenine-specific" evidence="4">
    <location>
        <begin position="264"/>
        <end position="515"/>
    </location>
</feature>
<dbReference type="CDD" id="cd02440">
    <property type="entry name" value="AdoMet_MTases"/>
    <property type="match status" value="1"/>
</dbReference>
<dbReference type="PANTHER" id="PTHR33841">
    <property type="entry name" value="DNA METHYLTRANSFERASE YEEA-RELATED"/>
    <property type="match status" value="1"/>
</dbReference>
<dbReference type="Pfam" id="PF02384">
    <property type="entry name" value="N6_Mtase"/>
    <property type="match status" value="1"/>
</dbReference>
<dbReference type="RefSeq" id="WP_249321460.1">
    <property type="nucleotide sequence ID" value="NZ_CP060632.1"/>
</dbReference>
<dbReference type="EMBL" id="CP060632">
    <property type="protein sequence ID" value="QNM00129.1"/>
    <property type="molecule type" value="Genomic_DNA"/>
</dbReference>
<accession>A0A7G9FNJ7</accession>
<sequence length="847" mass="96150">MISYVDSEVKIFHPLCEDALNQALKNLSLNSEYEVLHHQYTGTLEMDYVVRNRRTKKYLCVIEVKRTPADVQSTRYQVQAQSYVQMNSPENEKPFYILTNLEKLISFRYDTTKPRVYQQMLLPGLENVCDFSMDDEHKIVNKLAKIFTRLIDEFRNDRYQYLTTLEQFLGYMNSTIADDKKWKSSMAMLMYEYIRGAFRAVRRTEIRYDVHKFHNDIEQICIEANSVDFDGIFAYDSAKYLPRLTMSASILADIYKYGNVNISGDAIADALHNMVSEDKHHEGEVATDLELASLAAVLAKMSNGALANGKKICDPAAGSGNLICSSINIFNAEPNQLIANDINPKLIELLSLRLGLSFPKVIAKPNVAQITTEDIVNLNKSDFKDVDVVLLNPPFVAGINCVNRKVPFYNKIKSLKGSEAITKVGQMNLGAVFLETVCHLVNVGTTIVCIFPKAHLTERGEEAVAFRRMLLNLFGLHTIFNYPAEGLFDSVTEETCIFVGKVLQKTKEVLVYSSDVKVADIDLHALQSVTSGYCRKDFATVFPGVEARVFDWSELDTAVEDGWRMVCSEMSEAIDFANKSFWMNDKLIPLSDSTSNKKCGSTDRGGGTDLLYFETFETLANKYKSVPLDEGVRVAKSDDFELYKGTNKFINFNNLSNSLSISIINDFIPLQRKSGKQQRTVKSVAEWNKIFRTKGRAQFPENSVLVPTKIRKSGRIHLARIPLHVSSNFTVFSYENAETAEIIASYMTTVFYQLDCEIQAKVHAGVRKQDMRDIIKTYVPKVDLITKEARNIIKNEIPNIVFLNLSQPQIRKIDKIWAEILFGSNSEKYVTEAQRLLRFLANRRNPQ</sequence>
<keyword evidence="7" id="KW-0378">Hydrolase</keyword>
<keyword evidence="3" id="KW-0949">S-adenosyl-L-methionine</keyword>
<dbReference type="InterPro" id="IPR054164">
    <property type="entry name" value="BpuSI_TRD"/>
</dbReference>
<evidence type="ECO:0000259" key="5">
    <source>
        <dbReference type="Pfam" id="PF15516"/>
    </source>
</evidence>
<name>A0A7G9FNJ7_9FIRM</name>
<dbReference type="KEGG" id="wcp:H9Q76_02155"/>
<dbReference type="Proteomes" id="UP000515819">
    <property type="component" value="Chromosome"/>
</dbReference>
<reference evidence="7 8" key="1">
    <citation type="submission" date="2020-08" db="EMBL/GenBank/DDBJ databases">
        <authorList>
            <person name="Liu C."/>
            <person name="Sun Q."/>
        </authorList>
    </citation>
    <scope>NUCLEOTIDE SEQUENCE [LARGE SCALE GENOMIC DNA]</scope>
    <source>
        <strain evidence="7 8">NSJ-4</strain>
    </source>
</reference>
<proteinExistence type="predicted"/>
<keyword evidence="1" id="KW-0489">Methyltransferase</keyword>
<keyword evidence="8" id="KW-1185">Reference proteome</keyword>
<evidence type="ECO:0000313" key="7">
    <source>
        <dbReference type="EMBL" id="QNM00129.1"/>
    </source>
</evidence>
<evidence type="ECO:0000256" key="1">
    <source>
        <dbReference type="ARBA" id="ARBA00022603"/>
    </source>
</evidence>
<evidence type="ECO:0000259" key="4">
    <source>
        <dbReference type="Pfam" id="PF02384"/>
    </source>
</evidence>
<keyword evidence="7" id="KW-0540">Nuclease</keyword>
<dbReference type="GO" id="GO:0008170">
    <property type="term" value="F:N-methyltransferase activity"/>
    <property type="evidence" value="ECO:0007669"/>
    <property type="project" value="InterPro"/>
</dbReference>
<dbReference type="Pfam" id="PF15516">
    <property type="entry name" value="BpuSI_N"/>
    <property type="match status" value="1"/>
</dbReference>
<dbReference type="Gene3D" id="3.90.1570.30">
    <property type="match status" value="1"/>
</dbReference>
<dbReference type="GO" id="GO:0032259">
    <property type="term" value="P:methylation"/>
    <property type="evidence" value="ECO:0007669"/>
    <property type="project" value="UniProtKB-KW"/>
</dbReference>
<dbReference type="GO" id="GO:0003677">
    <property type="term" value="F:DNA binding"/>
    <property type="evidence" value="ECO:0007669"/>
    <property type="project" value="InterPro"/>
</dbReference>
<protein>
    <submittedName>
        <fullName evidence="7">BpuSI family type II restriction endonuclease</fullName>
    </submittedName>
</protein>
<feature type="domain" description="Restriction endonuclease BpuSI N-terminal" evidence="5">
    <location>
        <begin position="2"/>
        <end position="153"/>
    </location>
</feature>
<dbReference type="InterPro" id="IPR003356">
    <property type="entry name" value="DNA_methylase_A-5"/>
</dbReference>
<dbReference type="SUPFAM" id="SSF53335">
    <property type="entry name" value="S-adenosyl-L-methionine-dependent methyltransferases"/>
    <property type="match status" value="1"/>
</dbReference>
<dbReference type="PRINTS" id="PR00507">
    <property type="entry name" value="N12N6MTFRASE"/>
</dbReference>
<keyword evidence="7" id="KW-0255">Endonuclease</keyword>
<dbReference type="InterPro" id="IPR029063">
    <property type="entry name" value="SAM-dependent_MTases_sf"/>
</dbReference>
<feature type="domain" description="Restriction endonuclease BpuSI specificity" evidence="6">
    <location>
        <begin position="599"/>
        <end position="835"/>
    </location>
</feature>
<organism evidence="7 8">
    <name type="scientific">Wujia chipingensis</name>
    <dbReference type="NCBI Taxonomy" id="2763670"/>
    <lineage>
        <taxon>Bacteria</taxon>
        <taxon>Bacillati</taxon>
        <taxon>Bacillota</taxon>
        <taxon>Clostridia</taxon>
        <taxon>Lachnospirales</taxon>
        <taxon>Lachnospiraceae</taxon>
        <taxon>Wujia</taxon>
    </lineage>
</organism>
<evidence type="ECO:0000256" key="2">
    <source>
        <dbReference type="ARBA" id="ARBA00022679"/>
    </source>
</evidence>
<evidence type="ECO:0000256" key="3">
    <source>
        <dbReference type="ARBA" id="ARBA00022691"/>
    </source>
</evidence>
<dbReference type="InterPro" id="IPR029126">
    <property type="entry name" value="BpuSI_N"/>
</dbReference>
<evidence type="ECO:0000313" key="8">
    <source>
        <dbReference type="Proteomes" id="UP000515819"/>
    </source>
</evidence>
<dbReference type="Gene3D" id="3.40.50.12420">
    <property type="match status" value="1"/>
</dbReference>
<dbReference type="GO" id="GO:0004519">
    <property type="term" value="F:endonuclease activity"/>
    <property type="evidence" value="ECO:0007669"/>
    <property type="project" value="UniProtKB-KW"/>
</dbReference>
<evidence type="ECO:0000259" key="6">
    <source>
        <dbReference type="Pfam" id="PF22008"/>
    </source>
</evidence>
<keyword evidence="2" id="KW-0808">Transferase</keyword>